<accession>A0A7U2F0A7</accession>
<sequence length="91" mass="10218">MVPQQLYDPSTKTAGCGHDFLDSAEMEGKDRDSRSLDELWIFQAKPDENVSAETTARSEFKVPMVMGTGSGSSARVHQCDVEELPYSLYRW</sequence>
<keyword evidence="2" id="KW-1185">Reference proteome</keyword>
<reference evidence="2" key="1">
    <citation type="journal article" date="2021" name="BMC Genomics">
        <title>Chromosome-level genome assembly and manually-curated proteome of model necrotroph Parastagonospora nodorum Sn15 reveals a genome-wide trove of candidate effector homologs, and redundancy of virulence-related functions within an accessory chromosome.</title>
        <authorList>
            <person name="Bertazzoni S."/>
            <person name="Jones D.A.B."/>
            <person name="Phan H.T."/>
            <person name="Tan K.-C."/>
            <person name="Hane J.K."/>
        </authorList>
    </citation>
    <scope>NUCLEOTIDE SEQUENCE [LARGE SCALE GENOMIC DNA]</scope>
    <source>
        <strain evidence="2">SN15 / ATCC MYA-4574 / FGSC 10173)</strain>
    </source>
</reference>
<dbReference type="AlphaFoldDB" id="A0A7U2F0A7"/>
<proteinExistence type="predicted"/>
<protein>
    <submittedName>
        <fullName evidence="1">Uncharacterized protein</fullName>
    </submittedName>
</protein>
<evidence type="ECO:0000313" key="2">
    <source>
        <dbReference type="Proteomes" id="UP000663193"/>
    </source>
</evidence>
<evidence type="ECO:0000313" key="1">
    <source>
        <dbReference type="EMBL" id="QRC96414.1"/>
    </source>
</evidence>
<dbReference type="VEuPathDB" id="FungiDB:JI435_433590"/>
<dbReference type="EMBL" id="CP069028">
    <property type="protein sequence ID" value="QRC96414.1"/>
    <property type="molecule type" value="Genomic_DNA"/>
</dbReference>
<gene>
    <name evidence="1" type="ORF">JI435_433590</name>
</gene>
<dbReference type="Proteomes" id="UP000663193">
    <property type="component" value="Chromosome 6"/>
</dbReference>
<organism evidence="1 2">
    <name type="scientific">Phaeosphaeria nodorum (strain SN15 / ATCC MYA-4574 / FGSC 10173)</name>
    <name type="common">Glume blotch fungus</name>
    <name type="synonym">Parastagonospora nodorum</name>
    <dbReference type="NCBI Taxonomy" id="321614"/>
    <lineage>
        <taxon>Eukaryota</taxon>
        <taxon>Fungi</taxon>
        <taxon>Dikarya</taxon>
        <taxon>Ascomycota</taxon>
        <taxon>Pezizomycotina</taxon>
        <taxon>Dothideomycetes</taxon>
        <taxon>Pleosporomycetidae</taxon>
        <taxon>Pleosporales</taxon>
        <taxon>Pleosporineae</taxon>
        <taxon>Phaeosphaeriaceae</taxon>
        <taxon>Parastagonospora</taxon>
    </lineage>
</organism>
<name>A0A7U2F0A7_PHANO</name>